<dbReference type="Pfam" id="PF00534">
    <property type="entry name" value="Glycos_transf_1"/>
    <property type="match status" value="1"/>
</dbReference>
<dbReference type="CDD" id="cd03811">
    <property type="entry name" value="GT4_GT28_WabH-like"/>
    <property type="match status" value="1"/>
</dbReference>
<evidence type="ECO:0000256" key="1">
    <source>
        <dbReference type="ARBA" id="ARBA00022676"/>
    </source>
</evidence>
<proteinExistence type="predicted"/>
<dbReference type="Pfam" id="PF13439">
    <property type="entry name" value="Glyco_transf_4"/>
    <property type="match status" value="1"/>
</dbReference>
<evidence type="ECO:0000259" key="3">
    <source>
        <dbReference type="Pfam" id="PF00534"/>
    </source>
</evidence>
<dbReference type="PANTHER" id="PTHR12526">
    <property type="entry name" value="GLYCOSYLTRANSFERASE"/>
    <property type="match status" value="1"/>
</dbReference>
<reference evidence="5 6" key="1">
    <citation type="submission" date="2019-03" db="EMBL/GenBank/DDBJ databases">
        <title>Metabolic reconstructions from genomes of highly enriched 'Candidatus Accumulibacter' and 'Candidatus Competibacter' bioreactor populations.</title>
        <authorList>
            <person name="Annavajhala M.K."/>
            <person name="Welles L."/>
            <person name="Abbas B."/>
            <person name="Sorokin D."/>
            <person name="Park H."/>
            <person name="Van Loosdrecht M."/>
            <person name="Chandran K."/>
        </authorList>
    </citation>
    <scope>NUCLEOTIDE SEQUENCE [LARGE SCALE GENOMIC DNA]</scope>
    <source>
        <strain evidence="5 6">SBR_G</strain>
    </source>
</reference>
<keyword evidence="1" id="KW-0328">Glycosyltransferase</keyword>
<sequence length="354" mass="39448">MIASAHIIGGEAVGGAELFYVRLVNALQARQQLVLAVNVAGGQVSARLRPDIEQIHVPMRAIWDVWSRWRIADIMRERRPDIVQTYMGRASRLTEVTASQRPIHIARLGGYYNPRRYRHAHAWVAVSPGIRDHLIRHGLPANRVFHISNFVAPRHPSSTVALRQLRQECAIPDDALIVTAVGRLHPVKGFDDLLAAFATVPACIHDRPVYLVIVGDGPLATSLKHHAAQLGIAGRVRWPGWRDDADRFQELADLCVCSSRQEGVGNVVLEAWAHRRPVLSTRARGLQDIITDRQDGWLTPSDDPATLAAAMELLLRDESLRHELASGGHQTFIVRHSEEAVVNAYLDLYRHLLG</sequence>
<evidence type="ECO:0000256" key="2">
    <source>
        <dbReference type="ARBA" id="ARBA00022679"/>
    </source>
</evidence>
<dbReference type="PANTHER" id="PTHR12526:SF510">
    <property type="entry name" value="D-INOSITOL 3-PHOSPHATE GLYCOSYLTRANSFERASE"/>
    <property type="match status" value="1"/>
</dbReference>
<protein>
    <submittedName>
        <fullName evidence="5">Glycosyltransferase</fullName>
    </submittedName>
</protein>
<evidence type="ECO:0000313" key="6">
    <source>
        <dbReference type="Proteomes" id="UP000760480"/>
    </source>
</evidence>
<name>A0ABX1TMV1_9GAMM</name>
<gene>
    <name evidence="5" type="ORF">E4P82_09430</name>
</gene>
<evidence type="ECO:0000259" key="4">
    <source>
        <dbReference type="Pfam" id="PF13439"/>
    </source>
</evidence>
<organism evidence="5 6">
    <name type="scientific">Candidatus Competibacter phosphatis</name>
    <dbReference type="NCBI Taxonomy" id="221280"/>
    <lineage>
        <taxon>Bacteria</taxon>
        <taxon>Pseudomonadati</taxon>
        <taxon>Pseudomonadota</taxon>
        <taxon>Gammaproteobacteria</taxon>
        <taxon>Candidatus Competibacteraceae</taxon>
        <taxon>Candidatus Competibacter</taxon>
    </lineage>
</organism>
<dbReference type="Gene3D" id="3.40.50.2000">
    <property type="entry name" value="Glycogen Phosphorylase B"/>
    <property type="match status" value="2"/>
</dbReference>
<dbReference type="RefSeq" id="WP_169248650.1">
    <property type="nucleotide sequence ID" value="NZ_SPMZ01000025.1"/>
</dbReference>
<keyword evidence="2" id="KW-0808">Transferase</keyword>
<keyword evidence="6" id="KW-1185">Reference proteome</keyword>
<feature type="domain" description="Glycosyl transferase family 1" evidence="3">
    <location>
        <begin position="165"/>
        <end position="328"/>
    </location>
</feature>
<dbReference type="InterPro" id="IPR028098">
    <property type="entry name" value="Glyco_trans_4-like_N"/>
</dbReference>
<dbReference type="Proteomes" id="UP000760480">
    <property type="component" value="Unassembled WGS sequence"/>
</dbReference>
<accession>A0ABX1TMV1</accession>
<dbReference type="EMBL" id="SPMZ01000025">
    <property type="protein sequence ID" value="NMQ19394.1"/>
    <property type="molecule type" value="Genomic_DNA"/>
</dbReference>
<evidence type="ECO:0000313" key="5">
    <source>
        <dbReference type="EMBL" id="NMQ19394.1"/>
    </source>
</evidence>
<dbReference type="SUPFAM" id="SSF53756">
    <property type="entry name" value="UDP-Glycosyltransferase/glycogen phosphorylase"/>
    <property type="match status" value="1"/>
</dbReference>
<feature type="domain" description="Glycosyltransferase subfamily 4-like N-terminal" evidence="4">
    <location>
        <begin position="13"/>
        <end position="152"/>
    </location>
</feature>
<dbReference type="InterPro" id="IPR001296">
    <property type="entry name" value="Glyco_trans_1"/>
</dbReference>
<comment type="caution">
    <text evidence="5">The sequence shown here is derived from an EMBL/GenBank/DDBJ whole genome shotgun (WGS) entry which is preliminary data.</text>
</comment>